<gene>
    <name evidence="2" type="ordered locus">Swoo_0414</name>
</gene>
<accession>B1KPE2</accession>
<feature type="domain" description="KAP NTPase" evidence="1">
    <location>
        <begin position="35"/>
        <end position="117"/>
    </location>
</feature>
<dbReference type="HOGENOM" id="CLU_039725_1_0_6"/>
<organism evidence="2 3">
    <name type="scientific">Shewanella woodyi (strain ATCC 51908 / MS32)</name>
    <dbReference type="NCBI Taxonomy" id="392500"/>
    <lineage>
        <taxon>Bacteria</taxon>
        <taxon>Pseudomonadati</taxon>
        <taxon>Pseudomonadota</taxon>
        <taxon>Gammaproteobacteria</taxon>
        <taxon>Alteromonadales</taxon>
        <taxon>Shewanellaceae</taxon>
        <taxon>Shewanella</taxon>
    </lineage>
</organism>
<evidence type="ECO:0000259" key="1">
    <source>
        <dbReference type="Pfam" id="PF07693"/>
    </source>
</evidence>
<feature type="domain" description="KAP NTPase" evidence="1">
    <location>
        <begin position="238"/>
        <end position="348"/>
    </location>
</feature>
<dbReference type="eggNOG" id="COG4928">
    <property type="taxonomic scope" value="Bacteria"/>
</dbReference>
<dbReference type="Proteomes" id="UP000002168">
    <property type="component" value="Chromosome"/>
</dbReference>
<sequence>MTSEAKLDWSEPKKIDLGDGQFETLPADKLQRQEYADFIADFLANQGFEEASGERKNYVLNLNAEWGSGKTYFLRRLSEDLKQHHPVVYLDAWKQDYSEDPLMTVVSSMISQLKSQARLTDVDEGTFEAPKKLLGLLKAAAPSIAGAFVKRYGGFDPLELWKNSETEGVPPKTTGDTDSNEVDISATASQMVKELLCQHEDKSEAIESIKLNVKGWVEAVVGLDTARDDYHRKFPAFVFIDELDRCRPSYAVEMLEVIKHIFDIEGVVFIVATDTAQLQHAVKAIYGEGFDARTYLSRFFNSRFTLRQPSIDSLIYAHCDCDKLSGKYLKEKHIVVWPECESYEHNISNINSVISCFGLPARTIIQITDRIIAILGHMKSGSKVDLLMLTALMSLREKNEDVYEAVISNKFGLSEWSRGNQVKLNRYLTENYDFKNRAIMLNVDSNVPFDSQLEESLTRYPDAVYKANLSHYMKDIFSIYLNSVESGYYSSGNIGRRLSAHIPLKEKLAQRICTYPANSDSHEDENTSNAWLDFYHSLHKLEDVEIAYYQNLIELASALEWDDQP</sequence>
<evidence type="ECO:0000313" key="2">
    <source>
        <dbReference type="EMBL" id="ACA84712.1"/>
    </source>
</evidence>
<dbReference type="RefSeq" id="WP_012323061.1">
    <property type="nucleotide sequence ID" value="NC_010506.1"/>
</dbReference>
<dbReference type="Gene3D" id="3.40.50.300">
    <property type="entry name" value="P-loop containing nucleotide triphosphate hydrolases"/>
    <property type="match status" value="1"/>
</dbReference>
<dbReference type="InterPro" id="IPR011646">
    <property type="entry name" value="KAP_P-loop"/>
</dbReference>
<dbReference type="SUPFAM" id="SSF52540">
    <property type="entry name" value="P-loop containing nucleoside triphosphate hydrolases"/>
    <property type="match status" value="1"/>
</dbReference>
<reference evidence="2 3" key="1">
    <citation type="submission" date="2008-02" db="EMBL/GenBank/DDBJ databases">
        <title>Complete sequence of Shewanella woodyi ATCC 51908.</title>
        <authorList>
            <consortium name="US DOE Joint Genome Institute"/>
            <person name="Copeland A."/>
            <person name="Lucas S."/>
            <person name="Lapidus A."/>
            <person name="Glavina del Rio T."/>
            <person name="Dalin E."/>
            <person name="Tice H."/>
            <person name="Bruce D."/>
            <person name="Goodwin L."/>
            <person name="Pitluck S."/>
            <person name="Sims D."/>
            <person name="Brettin T."/>
            <person name="Detter J.C."/>
            <person name="Han C."/>
            <person name="Kuske C.R."/>
            <person name="Schmutz J."/>
            <person name="Larimer F."/>
            <person name="Land M."/>
            <person name="Hauser L."/>
            <person name="Kyrpides N."/>
            <person name="Lykidis A."/>
            <person name="Zhao J.-S."/>
            <person name="Richardson P."/>
        </authorList>
    </citation>
    <scope>NUCLEOTIDE SEQUENCE [LARGE SCALE GENOMIC DNA]</scope>
    <source>
        <strain evidence="3">ATCC 51908 / MS32</strain>
    </source>
</reference>
<keyword evidence="3" id="KW-1185">Reference proteome</keyword>
<dbReference type="EMBL" id="CP000961">
    <property type="protein sequence ID" value="ACA84712.1"/>
    <property type="molecule type" value="Genomic_DNA"/>
</dbReference>
<dbReference type="AlphaFoldDB" id="B1KPE2"/>
<name>B1KPE2_SHEWM</name>
<proteinExistence type="predicted"/>
<dbReference type="Pfam" id="PF07693">
    <property type="entry name" value="KAP_NTPase"/>
    <property type="match status" value="2"/>
</dbReference>
<dbReference type="InterPro" id="IPR027417">
    <property type="entry name" value="P-loop_NTPase"/>
</dbReference>
<evidence type="ECO:0000313" key="3">
    <source>
        <dbReference type="Proteomes" id="UP000002168"/>
    </source>
</evidence>
<protein>
    <submittedName>
        <fullName evidence="2">KAP P-loop domain protein</fullName>
    </submittedName>
</protein>
<dbReference type="KEGG" id="swd:Swoo_0414"/>